<evidence type="ECO:0000313" key="1">
    <source>
        <dbReference type="EMBL" id="SUA70299.1"/>
    </source>
</evidence>
<protein>
    <submittedName>
        <fullName evidence="1">Uncharacterized protein</fullName>
    </submittedName>
</protein>
<dbReference type="RefSeq" id="WP_019687692.1">
    <property type="nucleotide sequence ID" value="NZ_CP036496.1"/>
</dbReference>
<organism evidence="1 2">
    <name type="scientific">Paenibacillus polymyxa</name>
    <name type="common">Bacillus polymyxa</name>
    <dbReference type="NCBI Taxonomy" id="1406"/>
    <lineage>
        <taxon>Bacteria</taxon>
        <taxon>Bacillati</taxon>
        <taxon>Bacillota</taxon>
        <taxon>Bacilli</taxon>
        <taxon>Bacillales</taxon>
        <taxon>Paenibacillaceae</taxon>
        <taxon>Paenibacillus</taxon>
    </lineage>
</organism>
<proteinExistence type="predicted"/>
<accession>A0A378Y1R8</accession>
<reference evidence="1 2" key="1">
    <citation type="submission" date="2018-06" db="EMBL/GenBank/DDBJ databases">
        <authorList>
            <consortium name="Pathogen Informatics"/>
            <person name="Doyle S."/>
        </authorList>
    </citation>
    <scope>NUCLEOTIDE SEQUENCE [LARGE SCALE GENOMIC DNA]</scope>
    <source>
        <strain evidence="1 2">NCTC10343</strain>
    </source>
</reference>
<dbReference type="EMBL" id="UGSC01000001">
    <property type="protein sequence ID" value="SUA70299.1"/>
    <property type="molecule type" value="Genomic_DNA"/>
</dbReference>
<name>A0A378Y1R8_PAEPO</name>
<dbReference type="GeneID" id="93346523"/>
<dbReference type="AlphaFoldDB" id="A0A378Y1R8"/>
<dbReference type="Proteomes" id="UP000254400">
    <property type="component" value="Unassembled WGS sequence"/>
</dbReference>
<gene>
    <name evidence="1" type="ORF">NCTC10343_03170</name>
</gene>
<evidence type="ECO:0000313" key="2">
    <source>
        <dbReference type="Proteomes" id="UP000254400"/>
    </source>
</evidence>
<sequence>MIQIADIEKMMNLAKEQGIKVTENSDKPGFFITKDGVKKRIGTKELLSICFDLESQ</sequence>